<dbReference type="GO" id="GO:0000209">
    <property type="term" value="P:protein polyubiquitination"/>
    <property type="evidence" value="ECO:0007669"/>
    <property type="project" value="TreeGrafter"/>
</dbReference>
<dbReference type="InterPro" id="IPR043145">
    <property type="entry name" value="Znf_ZZ_sf"/>
</dbReference>
<feature type="region of interest" description="Disordered" evidence="10">
    <location>
        <begin position="405"/>
        <end position="445"/>
    </location>
</feature>
<comment type="catalytic activity">
    <reaction evidence="1">
        <text>S-ubiquitinyl-[E2 ubiquitin-conjugating enzyme]-L-cysteine + [acceptor protein]-L-lysine = [E2 ubiquitin-conjugating enzyme]-L-cysteine + N(6)-ubiquitinyl-[acceptor protein]-L-lysine.</text>
        <dbReference type="EC" id="2.3.2.26"/>
    </reaction>
</comment>
<proteinExistence type="inferred from homology"/>
<dbReference type="Gene3D" id="3.30.2410.10">
    <property type="entry name" value="Hect, E3 ligase catalytic domain"/>
    <property type="match status" value="1"/>
</dbReference>
<sequence length="1677" mass="183859">MEGFRFHVEGTGLPEGSLRRANTELIGAINSPDPMVQYSGLQMLCDQLTMSSFVSPTILATIPSLLPSLLRCIASSPLPEVSITAARALTYILDAFPRTFDSLQSPAAVVNVLLKHLRSIEDVELSEQCITCLEIITRTPSTSREMLRNNGVEAVLGFAEFFTIHKQRQIWTIIQRLLCDVDGGELRYVESSLPAIRQNMINADAEIRQKAIASLAQVVEGVKADRAAVDMAFGDSADKIAALLQERDVNDETLSSAISLLSNGVRFSAKIAASMIQSGLFTTLLHLLKPVPAVAEVGEEARESSPPTMRSGQASSMNGEGGDEAGASESGGVAMAMLLDNEQSETAMSPLSAEPIARDTGLTSHQRTIVCQLLASLLIPCRSGPLEQLERLEMLTQRSSILGSLALGGNESSDDDEEDADANYTTTEDDEEDEGDTGGRKDDSTRDAFLAEKRQRVENEKGLVIQTKAAYSRCRPSGFLCDGCGKGLVPGDWYRCNQCPDRDYCATCVVEDYKNDNGGHHTYTDMEQVVGATARNKDKLELYGKSPELLQRVLEAIPTVAEVCVSSEVVPVRSSCLDFLVSAIEMATPQQLVASGVTTAALGDVLNNNLRGPDLVCNALAVVLAGRLLQKLPAVYRVQFVREGVKLRLQLLKQRCKVKGKLSLPPDLHTSLTMSTIGWKTVIGTEAAVLLHKYLSIEDEQSTESLRRIVQELRRDQLGKAAELLRGVLAGDVTAFELYSSGIVRELKSCLTRKQNVFAVMQLIAIFSSSSTMGPAAQDTDSSATGKQPIEATTVQVVPLSTPGGGGGGGAGGVNVLSRLVHHLHTVLTLLDNFTVPRYDFVGGVHKFFFVCFEPHRPSVAVPGDTTFPRQQSTVSEGSSSNNSAYTLQSIKARVRPLSCVSAMSQVLQQEVLHVENEDDNEEGDQDTEAVTNVLPDLHPQLQPTSSTTNASATNAGSVHRRAARPSSTPIASRNVWIRCGTHVLPLSMTMLQIMEHLVLPDAAAAEEAKESADKSQGQPQRARGRDQGHRNAASEQQEGEGEEDGDENGHGSSHLHRRSVPRDTSQAPGYSISRPVMLYYSTTPYDPEYYKLYKVPNNFPASGNPQSPLQVRLPSQEMKPNAVREVQRSLKVTFPYSKEVLAENQRDVLGLLRILHAAIANWAALLAYLRKQSTSACSPEVEAMLKDVDPEFILSVFAPLVNPQDFQHAKLNNKAVQQCSQLLLAGQQRGTWAVKLALDCGFLFSLSTRKFLFDVGFTSTDRCLIQMRKYRELFGLQDQRFSNELLRGIYGQLPKESKRVWREDVLECAKKVLSSQDAKARNATWSFQFYNENGWGDGPTREFYTLVSRKLRERSLNLWRSGDEFIDDSEYDASMGLFPKPCVPGSVNEKHVVPLFRLMGRFIGRALMDEHVPALPLSPVCIRLLRGDVCDVYDIQDISEEVGRLLIALSEAGARGEQQIRLPSQEKTISIEDLALDFTLPGDGSIVLKPSGADEAVTPSNVGEYCDLVVGFLLDRGVAAAVQALREGFHWYIPLVALQMLSVEEVYQLVAGHERAITREEFTQYSEASYGYTINCKHVQWLFEILSSFTVEEQKQFFLFLTGSAHLPVGGLGRLRPPFTVVRKTSESAAVAEGDLLPSAMTCQNYLKLPQYATKEDMEKKLRFAITEGNGAFLLS</sequence>
<feature type="region of interest" description="Disordered" evidence="10">
    <location>
        <begin position="863"/>
        <end position="883"/>
    </location>
</feature>
<dbReference type="GO" id="GO:0061630">
    <property type="term" value="F:ubiquitin protein ligase activity"/>
    <property type="evidence" value="ECO:0007669"/>
    <property type="project" value="UniProtKB-EC"/>
</dbReference>
<dbReference type="InterPro" id="IPR045322">
    <property type="entry name" value="HECTD1/TRIP12-like"/>
</dbReference>
<evidence type="ECO:0000256" key="2">
    <source>
        <dbReference type="ARBA" id="ARBA00006331"/>
    </source>
</evidence>
<feature type="region of interest" description="Disordered" evidence="10">
    <location>
        <begin position="938"/>
        <end position="969"/>
    </location>
</feature>
<dbReference type="Pfam" id="PF00632">
    <property type="entry name" value="HECT"/>
    <property type="match status" value="1"/>
</dbReference>
<protein>
    <recommendedName>
        <fullName evidence="3">HECT-type E3 ubiquitin transferase</fullName>
        <ecNumber evidence="3">2.3.2.26</ecNumber>
    </recommendedName>
</protein>
<evidence type="ECO:0000256" key="9">
    <source>
        <dbReference type="PROSITE-ProRule" id="PRU00104"/>
    </source>
</evidence>
<dbReference type="Proteomes" id="UP000038009">
    <property type="component" value="Unassembled WGS sequence"/>
</dbReference>
<dbReference type="InterPro" id="IPR035983">
    <property type="entry name" value="Hect_E3_ubiquitin_ligase"/>
</dbReference>
<dbReference type="Gene3D" id="3.30.60.90">
    <property type="match status" value="1"/>
</dbReference>
<evidence type="ECO:0000256" key="3">
    <source>
        <dbReference type="ARBA" id="ARBA00012485"/>
    </source>
</evidence>
<dbReference type="CDD" id="cd02249">
    <property type="entry name" value="ZZ"/>
    <property type="match status" value="1"/>
</dbReference>
<comment type="similarity">
    <text evidence="2">Belongs to the UPL family. K-HECT subfamily.</text>
</comment>
<keyword evidence="6" id="KW-0863">Zinc-finger</keyword>
<dbReference type="InterPro" id="IPR011989">
    <property type="entry name" value="ARM-like"/>
</dbReference>
<evidence type="ECO:0000256" key="10">
    <source>
        <dbReference type="SAM" id="MobiDB-lite"/>
    </source>
</evidence>
<keyword evidence="4" id="KW-0808">Transferase</keyword>
<evidence type="ECO:0000256" key="7">
    <source>
        <dbReference type="ARBA" id="ARBA00022786"/>
    </source>
</evidence>
<comment type="caution">
    <text evidence="12">The sequence shown here is derived from an EMBL/GenBank/DDBJ whole genome shotgun (WGS) entry which is preliminary data.</text>
</comment>
<organism evidence="12 13">
    <name type="scientific">Leptomonas seymouri</name>
    <dbReference type="NCBI Taxonomy" id="5684"/>
    <lineage>
        <taxon>Eukaryota</taxon>
        <taxon>Discoba</taxon>
        <taxon>Euglenozoa</taxon>
        <taxon>Kinetoplastea</taxon>
        <taxon>Metakinetoplastina</taxon>
        <taxon>Trypanosomatida</taxon>
        <taxon>Trypanosomatidae</taxon>
        <taxon>Leishmaniinae</taxon>
        <taxon>Leptomonas</taxon>
    </lineage>
</organism>
<dbReference type="Gene3D" id="3.90.1750.10">
    <property type="entry name" value="Hect, E3 ligase catalytic domains"/>
    <property type="match status" value="1"/>
</dbReference>
<accession>A0A0N0P999</accession>
<dbReference type="Pfam" id="PF25579">
    <property type="entry name" value="TPR_TRIP12_N"/>
    <property type="match status" value="1"/>
</dbReference>
<feature type="region of interest" description="Disordered" evidence="10">
    <location>
        <begin position="1006"/>
        <end position="1070"/>
    </location>
</feature>
<dbReference type="InterPro" id="IPR057948">
    <property type="entry name" value="TPR_TRIP12_N"/>
</dbReference>
<dbReference type="PROSITE" id="PS50237">
    <property type="entry name" value="HECT"/>
    <property type="match status" value="1"/>
</dbReference>
<evidence type="ECO:0000256" key="6">
    <source>
        <dbReference type="ARBA" id="ARBA00022771"/>
    </source>
</evidence>
<dbReference type="EMBL" id="LJSK01000001">
    <property type="protein sequence ID" value="KPI90856.1"/>
    <property type="molecule type" value="Genomic_DNA"/>
</dbReference>
<dbReference type="SUPFAM" id="SSF57850">
    <property type="entry name" value="RING/U-box"/>
    <property type="match status" value="1"/>
</dbReference>
<evidence type="ECO:0000256" key="4">
    <source>
        <dbReference type="ARBA" id="ARBA00022679"/>
    </source>
</evidence>
<dbReference type="PANTHER" id="PTHR45670">
    <property type="entry name" value="E3 UBIQUITIN-PROTEIN LIGASE TRIP12"/>
    <property type="match status" value="1"/>
</dbReference>
<dbReference type="GO" id="GO:0008270">
    <property type="term" value="F:zinc ion binding"/>
    <property type="evidence" value="ECO:0007669"/>
    <property type="project" value="UniProtKB-KW"/>
</dbReference>
<evidence type="ECO:0000256" key="8">
    <source>
        <dbReference type="ARBA" id="ARBA00022833"/>
    </source>
</evidence>
<keyword evidence="5" id="KW-0479">Metal-binding</keyword>
<evidence type="ECO:0000313" key="13">
    <source>
        <dbReference type="Proteomes" id="UP000038009"/>
    </source>
</evidence>
<evidence type="ECO:0000256" key="1">
    <source>
        <dbReference type="ARBA" id="ARBA00000885"/>
    </source>
</evidence>
<dbReference type="InterPro" id="IPR000569">
    <property type="entry name" value="HECT_dom"/>
</dbReference>
<reference evidence="12 13" key="1">
    <citation type="journal article" date="2015" name="PLoS Pathog.">
        <title>Leptomonas seymouri: Adaptations to the Dixenous Life Cycle Analyzed by Genome Sequencing, Transcriptome Profiling and Co-infection with Leishmania donovani.</title>
        <authorList>
            <person name="Kraeva N."/>
            <person name="Butenko A."/>
            <person name="Hlavacova J."/>
            <person name="Kostygov A."/>
            <person name="Myskova J."/>
            <person name="Grybchuk D."/>
            <person name="Lestinova T."/>
            <person name="Votypka J."/>
            <person name="Volf P."/>
            <person name="Opperdoes F."/>
            <person name="Flegontov P."/>
            <person name="Lukes J."/>
            <person name="Yurchenko V."/>
        </authorList>
    </citation>
    <scope>NUCLEOTIDE SEQUENCE [LARGE SCALE GENOMIC DNA]</scope>
    <source>
        <strain evidence="12 13">ATCC 30220</strain>
    </source>
</reference>
<dbReference type="SUPFAM" id="SSF56204">
    <property type="entry name" value="Hect, E3 ligase catalytic domain"/>
    <property type="match status" value="1"/>
</dbReference>
<feature type="compositionally biased region" description="Polar residues" evidence="10">
    <location>
        <begin position="305"/>
        <end position="318"/>
    </location>
</feature>
<feature type="compositionally biased region" description="Acidic residues" evidence="10">
    <location>
        <begin position="1038"/>
        <end position="1047"/>
    </location>
</feature>
<feature type="compositionally biased region" description="Low complexity" evidence="10">
    <location>
        <begin position="945"/>
        <end position="956"/>
    </location>
</feature>
<feature type="region of interest" description="Disordered" evidence="10">
    <location>
        <begin position="298"/>
        <end position="328"/>
    </location>
</feature>
<dbReference type="SMART" id="SM00119">
    <property type="entry name" value="HECTc"/>
    <property type="match status" value="1"/>
</dbReference>
<dbReference type="EC" id="2.3.2.26" evidence="3"/>
<keyword evidence="13" id="KW-1185">Reference proteome</keyword>
<dbReference type="GO" id="GO:0043161">
    <property type="term" value="P:proteasome-mediated ubiquitin-dependent protein catabolic process"/>
    <property type="evidence" value="ECO:0007669"/>
    <property type="project" value="TreeGrafter"/>
</dbReference>
<evidence type="ECO:0000259" key="11">
    <source>
        <dbReference type="PROSITE" id="PS50237"/>
    </source>
</evidence>
<name>A0A0N0P999_LEPSE</name>
<evidence type="ECO:0000313" key="12">
    <source>
        <dbReference type="EMBL" id="KPI90856.1"/>
    </source>
</evidence>
<dbReference type="SUPFAM" id="SSF48371">
    <property type="entry name" value="ARM repeat"/>
    <property type="match status" value="1"/>
</dbReference>
<dbReference type="VEuPathDB" id="TriTrypDB:Lsey_0001_0890"/>
<dbReference type="InterPro" id="IPR016024">
    <property type="entry name" value="ARM-type_fold"/>
</dbReference>
<evidence type="ECO:0000256" key="5">
    <source>
        <dbReference type="ARBA" id="ARBA00022723"/>
    </source>
</evidence>
<feature type="active site" description="Glycyl thioester intermediate" evidence="9">
    <location>
        <position position="1644"/>
    </location>
</feature>
<dbReference type="OrthoDB" id="271273at2759"/>
<gene>
    <name evidence="12" type="ORF">ABL78_0089</name>
</gene>
<dbReference type="PANTHER" id="PTHR45670:SF14">
    <property type="entry name" value="E3 UBIQUITIN-PROTEIN LIGASE TRIP12"/>
    <property type="match status" value="1"/>
</dbReference>
<feature type="compositionally biased region" description="Acidic residues" evidence="10">
    <location>
        <begin position="412"/>
        <end position="436"/>
    </location>
</feature>
<dbReference type="Gene3D" id="3.30.2160.10">
    <property type="entry name" value="Hect, E3 ligase catalytic domain"/>
    <property type="match status" value="1"/>
</dbReference>
<feature type="compositionally biased region" description="Polar residues" evidence="10">
    <location>
        <begin position="868"/>
        <end position="878"/>
    </location>
</feature>
<feature type="domain" description="HECT" evidence="11">
    <location>
        <begin position="1339"/>
        <end position="1677"/>
    </location>
</feature>
<keyword evidence="7 9" id="KW-0833">Ubl conjugation pathway</keyword>
<dbReference type="Gene3D" id="1.25.10.10">
    <property type="entry name" value="Leucine-rich Repeat Variant"/>
    <property type="match status" value="1"/>
</dbReference>
<keyword evidence="8" id="KW-0862">Zinc</keyword>
<dbReference type="OMA" id="SAMTCQN"/>